<reference evidence="2 3" key="1">
    <citation type="submission" date="2015-04" db="EMBL/GenBank/DDBJ databases">
        <title>Genome sequence of Mycoplasma leachii strain 06049.</title>
        <authorList>
            <person name="Sirand-Pugnet P."/>
            <person name="Breton M."/>
            <person name="Dordet-Frisoni E."/>
            <person name="Baranowski E."/>
            <person name="Barre A."/>
            <person name="Couture C."/>
            <person name="Dupuy V."/>
            <person name="Gaurivaud P."/>
            <person name="Jacob D."/>
            <person name="Lemaitre C."/>
            <person name="Manso-Silvan L."/>
            <person name="Nikolski M."/>
            <person name="Nouvel L.-X."/>
            <person name="Poumarat F."/>
            <person name="Tardy F."/>
            <person name="Thebault P."/>
            <person name="Theil S."/>
            <person name="Citti C."/>
            <person name="Thiaucourt F."/>
            <person name="Blanchard A."/>
        </authorList>
    </citation>
    <scope>NUCLEOTIDE SEQUENCE [LARGE SCALE GENOMIC DNA]</scope>
    <source>
        <strain evidence="2 3">06049</strain>
    </source>
</reference>
<accession>A0A2T4IAW8</accession>
<sequence>MKEQINLISFGGLKGGVGKTTLNLNIAGALALQGKRILVMDFDPQGSITQTLRQSVQQTKDIQGTERWLLDDMNKDKLQKTILKSFIENIDFVPSTPILERQNRQLVLEPNREKRLITNMIKIGENQNLLTSYDHIIIDTNPAFDAIAENVYMACAFRGGVIQVINDDPYSLTGAIKNLKVWEKRYMNDEFVHIPNTLKGIVINKTKNNSLSKQIVLTLNSDDFPYRDLVLSTTIIENNSIKKSIFQHKNKKGKISINFACQDKRLNSWTKPKWIKENTKLDNLIKNGNPINNLILELKDKEILI</sequence>
<dbReference type="PANTHER" id="PTHR13696">
    <property type="entry name" value="P-LOOP CONTAINING NUCLEOSIDE TRIPHOSPHATE HYDROLASE"/>
    <property type="match status" value="1"/>
</dbReference>
<dbReference type="Gene3D" id="3.40.50.300">
    <property type="entry name" value="P-loop containing nucleotide triphosphate hydrolases"/>
    <property type="match status" value="1"/>
</dbReference>
<evidence type="ECO:0000259" key="1">
    <source>
        <dbReference type="Pfam" id="PF13614"/>
    </source>
</evidence>
<dbReference type="SUPFAM" id="SSF52540">
    <property type="entry name" value="P-loop containing nucleoside triphosphate hydrolases"/>
    <property type="match status" value="1"/>
</dbReference>
<dbReference type="CDD" id="cd02042">
    <property type="entry name" value="ParAB_family"/>
    <property type="match status" value="1"/>
</dbReference>
<protein>
    <recommendedName>
        <fullName evidence="1">AAA domain-containing protein</fullName>
    </recommendedName>
</protein>
<proteinExistence type="predicted"/>
<evidence type="ECO:0000313" key="2">
    <source>
        <dbReference type="EMBL" id="PTD31808.1"/>
    </source>
</evidence>
<evidence type="ECO:0000313" key="3">
    <source>
        <dbReference type="Proteomes" id="UP000241093"/>
    </source>
</evidence>
<dbReference type="EMBL" id="LAUU01000002">
    <property type="protein sequence ID" value="PTD31808.1"/>
    <property type="molecule type" value="Genomic_DNA"/>
</dbReference>
<dbReference type="RefSeq" id="WP_107669303.1">
    <property type="nucleotide sequence ID" value="NZ_LAUU01000002.1"/>
</dbReference>
<dbReference type="Pfam" id="PF13614">
    <property type="entry name" value="AAA_31"/>
    <property type="match status" value="1"/>
</dbReference>
<comment type="caution">
    <text evidence="2">The sequence shown here is derived from an EMBL/GenBank/DDBJ whole genome shotgun (WGS) entry which is preliminary data.</text>
</comment>
<name>A0A2T4IAW8_9MOLU</name>
<dbReference type="InterPro" id="IPR025669">
    <property type="entry name" value="AAA_dom"/>
</dbReference>
<organism evidence="2 3">
    <name type="scientific">Mycoplasma leachii 06049</name>
    <dbReference type="NCBI Taxonomy" id="1188244"/>
    <lineage>
        <taxon>Bacteria</taxon>
        <taxon>Bacillati</taxon>
        <taxon>Mycoplasmatota</taxon>
        <taxon>Mollicutes</taxon>
        <taxon>Mycoplasmataceae</taxon>
        <taxon>Mycoplasma</taxon>
    </lineage>
</organism>
<dbReference type="Proteomes" id="UP000241093">
    <property type="component" value="Unassembled WGS sequence"/>
</dbReference>
<gene>
    <name evidence="2" type="ORF">MLEAa_0200</name>
</gene>
<dbReference type="InterPro" id="IPR050678">
    <property type="entry name" value="DNA_Partitioning_ATPase"/>
</dbReference>
<dbReference type="AlphaFoldDB" id="A0A2T4IAW8"/>
<dbReference type="InterPro" id="IPR027417">
    <property type="entry name" value="P-loop_NTPase"/>
</dbReference>
<feature type="domain" description="AAA" evidence="1">
    <location>
        <begin position="7"/>
        <end position="177"/>
    </location>
</feature>
<dbReference type="PANTHER" id="PTHR13696:SF99">
    <property type="entry name" value="COBYRINIC ACID AC-DIAMIDE SYNTHASE"/>
    <property type="match status" value="1"/>
</dbReference>